<dbReference type="AlphaFoldDB" id="A0AAW2WAD5"/>
<dbReference type="EMBL" id="JACGWJ010000002">
    <property type="protein sequence ID" value="KAL0437100.1"/>
    <property type="molecule type" value="Genomic_DNA"/>
</dbReference>
<evidence type="ECO:0000313" key="1">
    <source>
        <dbReference type="EMBL" id="KAL0437100.1"/>
    </source>
</evidence>
<gene>
    <name evidence="1" type="ORF">Sradi_0417900</name>
</gene>
<reference evidence="1" key="2">
    <citation type="journal article" date="2024" name="Plant">
        <title>Genomic evolution and insights into agronomic trait innovations of Sesamum species.</title>
        <authorList>
            <person name="Miao H."/>
            <person name="Wang L."/>
            <person name="Qu L."/>
            <person name="Liu H."/>
            <person name="Sun Y."/>
            <person name="Le M."/>
            <person name="Wang Q."/>
            <person name="Wei S."/>
            <person name="Zheng Y."/>
            <person name="Lin W."/>
            <person name="Duan Y."/>
            <person name="Cao H."/>
            <person name="Xiong S."/>
            <person name="Wang X."/>
            <person name="Wei L."/>
            <person name="Li C."/>
            <person name="Ma Q."/>
            <person name="Ju M."/>
            <person name="Zhao R."/>
            <person name="Li G."/>
            <person name="Mu C."/>
            <person name="Tian Q."/>
            <person name="Mei H."/>
            <person name="Zhang T."/>
            <person name="Gao T."/>
            <person name="Zhang H."/>
        </authorList>
    </citation>
    <scope>NUCLEOTIDE SEQUENCE</scope>
    <source>
        <strain evidence="1">G02</strain>
    </source>
</reference>
<reference evidence="1" key="1">
    <citation type="submission" date="2020-06" db="EMBL/GenBank/DDBJ databases">
        <authorList>
            <person name="Li T."/>
            <person name="Hu X."/>
            <person name="Zhang T."/>
            <person name="Song X."/>
            <person name="Zhang H."/>
            <person name="Dai N."/>
            <person name="Sheng W."/>
            <person name="Hou X."/>
            <person name="Wei L."/>
        </authorList>
    </citation>
    <scope>NUCLEOTIDE SEQUENCE</scope>
    <source>
        <strain evidence="1">G02</strain>
        <tissue evidence="1">Leaf</tissue>
    </source>
</reference>
<name>A0AAW2WAD5_SESRA</name>
<protein>
    <submittedName>
        <fullName evidence="1">Uncharacterized protein</fullName>
    </submittedName>
</protein>
<organism evidence="1">
    <name type="scientific">Sesamum radiatum</name>
    <name type="common">Black benniseed</name>
    <dbReference type="NCBI Taxonomy" id="300843"/>
    <lineage>
        <taxon>Eukaryota</taxon>
        <taxon>Viridiplantae</taxon>
        <taxon>Streptophyta</taxon>
        <taxon>Embryophyta</taxon>
        <taxon>Tracheophyta</taxon>
        <taxon>Spermatophyta</taxon>
        <taxon>Magnoliopsida</taxon>
        <taxon>eudicotyledons</taxon>
        <taxon>Gunneridae</taxon>
        <taxon>Pentapetalae</taxon>
        <taxon>asterids</taxon>
        <taxon>lamiids</taxon>
        <taxon>Lamiales</taxon>
        <taxon>Pedaliaceae</taxon>
        <taxon>Sesamum</taxon>
    </lineage>
</organism>
<proteinExistence type="predicted"/>
<sequence length="107" mass="11226">MAATVCELRWISYVLSDFGISVPLPIRLFCDNQAALHIMANPLADLFTKILPLKSFADLVSKLGLFSMAPTPTCGGAVEIGDADDAAGAIFAINTNLKEAGDILDAG</sequence>
<comment type="caution">
    <text evidence="1">The sequence shown here is derived from an EMBL/GenBank/DDBJ whole genome shotgun (WGS) entry which is preliminary data.</text>
</comment>
<accession>A0AAW2WAD5</accession>